<dbReference type="AlphaFoldDB" id="A0A8J5FCF5"/>
<keyword evidence="3" id="KW-1185">Reference proteome</keyword>
<dbReference type="Proteomes" id="UP000734854">
    <property type="component" value="Unassembled WGS sequence"/>
</dbReference>
<evidence type="ECO:0000256" key="1">
    <source>
        <dbReference type="SAM" id="MobiDB-lite"/>
    </source>
</evidence>
<name>A0A8J5FCF5_ZINOF</name>
<accession>A0A8J5FCF5</accession>
<gene>
    <name evidence="2" type="ORF">ZIOFF_052892</name>
</gene>
<comment type="caution">
    <text evidence="2">The sequence shown here is derived from an EMBL/GenBank/DDBJ whole genome shotgun (WGS) entry which is preliminary data.</text>
</comment>
<evidence type="ECO:0000313" key="3">
    <source>
        <dbReference type="Proteomes" id="UP000734854"/>
    </source>
</evidence>
<reference evidence="2 3" key="1">
    <citation type="submission" date="2020-08" db="EMBL/GenBank/DDBJ databases">
        <title>Plant Genome Project.</title>
        <authorList>
            <person name="Zhang R.-G."/>
        </authorList>
    </citation>
    <scope>NUCLEOTIDE SEQUENCE [LARGE SCALE GENOMIC DNA]</scope>
    <source>
        <tissue evidence="2">Rhizome</tissue>
    </source>
</reference>
<evidence type="ECO:0000313" key="2">
    <source>
        <dbReference type="EMBL" id="KAG6484377.1"/>
    </source>
</evidence>
<organism evidence="2 3">
    <name type="scientific">Zingiber officinale</name>
    <name type="common">Ginger</name>
    <name type="synonym">Amomum zingiber</name>
    <dbReference type="NCBI Taxonomy" id="94328"/>
    <lineage>
        <taxon>Eukaryota</taxon>
        <taxon>Viridiplantae</taxon>
        <taxon>Streptophyta</taxon>
        <taxon>Embryophyta</taxon>
        <taxon>Tracheophyta</taxon>
        <taxon>Spermatophyta</taxon>
        <taxon>Magnoliopsida</taxon>
        <taxon>Liliopsida</taxon>
        <taxon>Zingiberales</taxon>
        <taxon>Zingiberaceae</taxon>
        <taxon>Zingiber</taxon>
    </lineage>
</organism>
<protein>
    <submittedName>
        <fullName evidence="2">Uncharacterized protein</fullName>
    </submittedName>
</protein>
<proteinExistence type="predicted"/>
<feature type="region of interest" description="Disordered" evidence="1">
    <location>
        <begin position="26"/>
        <end position="47"/>
    </location>
</feature>
<dbReference type="EMBL" id="JACMSC010000015">
    <property type="protein sequence ID" value="KAG6484377.1"/>
    <property type="molecule type" value="Genomic_DNA"/>
</dbReference>
<sequence>MPHEEYLAFNLVEDEVNSLTTCSSTPSMANCKSVSSNPSQKSTPPSRTCSIKDYSLLGCNLAGLKKVDRLHQKAVIPDHLAEAIAEASAREVGWVDDEP</sequence>